<gene>
    <name evidence="1" type="ORF">WMSIL1_LOCUS14213</name>
</gene>
<dbReference type="AlphaFoldDB" id="A0A564ZAR1"/>
<reference evidence="1 2" key="1">
    <citation type="submission" date="2019-07" db="EMBL/GenBank/DDBJ databases">
        <authorList>
            <person name="Jastrzebski P J."/>
            <person name="Paukszto L."/>
            <person name="Jastrzebski P J."/>
        </authorList>
    </citation>
    <scope>NUCLEOTIDE SEQUENCE [LARGE SCALE GENOMIC DNA]</scope>
    <source>
        <strain evidence="1 2">WMS-il1</strain>
    </source>
</reference>
<dbReference type="Proteomes" id="UP000321570">
    <property type="component" value="Unassembled WGS sequence"/>
</dbReference>
<organism evidence="1 2">
    <name type="scientific">Hymenolepis diminuta</name>
    <name type="common">Rat tapeworm</name>
    <dbReference type="NCBI Taxonomy" id="6216"/>
    <lineage>
        <taxon>Eukaryota</taxon>
        <taxon>Metazoa</taxon>
        <taxon>Spiralia</taxon>
        <taxon>Lophotrochozoa</taxon>
        <taxon>Platyhelminthes</taxon>
        <taxon>Cestoda</taxon>
        <taxon>Eucestoda</taxon>
        <taxon>Cyclophyllidea</taxon>
        <taxon>Hymenolepididae</taxon>
        <taxon>Hymenolepis</taxon>
    </lineage>
</organism>
<keyword evidence="2" id="KW-1185">Reference proteome</keyword>
<protein>
    <submittedName>
        <fullName evidence="1">Uncharacterized protein</fullName>
    </submittedName>
</protein>
<sequence>MVCSPKSSNLTGACEESMILRVHVDYRPTCVLRSVSLDSTFNDSYTAVLLCLLLRHNPGCHCSVLTFSPLPQIPLHTLPSFPSL</sequence>
<proteinExistence type="predicted"/>
<dbReference type="EMBL" id="CABIJS010000707">
    <property type="protein sequence ID" value="VUZ56595.1"/>
    <property type="molecule type" value="Genomic_DNA"/>
</dbReference>
<accession>A0A564ZAR1</accession>
<evidence type="ECO:0000313" key="1">
    <source>
        <dbReference type="EMBL" id="VUZ56595.1"/>
    </source>
</evidence>
<name>A0A564ZAR1_HYMDI</name>
<evidence type="ECO:0000313" key="2">
    <source>
        <dbReference type="Proteomes" id="UP000321570"/>
    </source>
</evidence>